<dbReference type="PANTHER" id="PTHR30508">
    <property type="entry name" value="FES CLUSTER ASSEMBLY PROTEIN SUF"/>
    <property type="match status" value="1"/>
</dbReference>
<accession>A0A1C6WSL2</accession>
<reference evidence="3 5" key="1">
    <citation type="submission" date="2016-08" db="EMBL/GenBank/DDBJ databases">
        <authorList>
            <consortium name="Pathogen Informatics"/>
        </authorList>
    </citation>
    <scope>NUCLEOTIDE SEQUENCE</scope>
    <source>
        <strain evidence="4 5">DK</strain>
        <strain evidence="3">DS</strain>
    </source>
</reference>
<dbReference type="EMBL" id="FMIO01000468">
    <property type="protein sequence ID" value="SCL94911.1"/>
    <property type="molecule type" value="Genomic_DNA"/>
</dbReference>
<dbReference type="Pfam" id="PF01458">
    <property type="entry name" value="SUFBD_core"/>
    <property type="match status" value="1"/>
</dbReference>
<organism evidence="3">
    <name type="scientific">Plasmodium chabaudi adami</name>
    <dbReference type="NCBI Taxonomy" id="5826"/>
    <lineage>
        <taxon>Eukaryota</taxon>
        <taxon>Sar</taxon>
        <taxon>Alveolata</taxon>
        <taxon>Apicomplexa</taxon>
        <taxon>Aconoidasida</taxon>
        <taxon>Haemosporida</taxon>
        <taxon>Plasmodiidae</taxon>
        <taxon>Plasmodium</taxon>
        <taxon>Plasmodium (Vinckeia)</taxon>
    </lineage>
</organism>
<comment type="similarity">
    <text evidence="1">Belongs to the iron-sulfur cluster assembly SufBD family.</text>
</comment>
<dbReference type="AlphaFoldDB" id="A0A1C6WSL2"/>
<proteinExistence type="inferred from homology"/>
<dbReference type="Proteomes" id="UP000195879">
    <property type="component" value="Unassembled WGS sequence"/>
</dbReference>
<evidence type="ECO:0000313" key="3">
    <source>
        <dbReference type="EMBL" id="SCL92399.1"/>
    </source>
</evidence>
<evidence type="ECO:0000313" key="4">
    <source>
        <dbReference type="EMBL" id="SCL94911.1"/>
    </source>
</evidence>
<dbReference type="InterPro" id="IPR055346">
    <property type="entry name" value="Fe-S_cluster_assembly_SufBD"/>
</dbReference>
<dbReference type="InterPro" id="IPR037284">
    <property type="entry name" value="SUF_FeS_clus_asmbl_SufBD_sf"/>
</dbReference>
<dbReference type="InterPro" id="IPR000825">
    <property type="entry name" value="SUF_FeS_clus_asmbl_SufBD_core"/>
</dbReference>
<gene>
    <name evidence="3" type="primary">sufB</name>
    <name evidence="4" type="ORF">PCHDK_000539700</name>
    <name evidence="3" type="ORF">PCHDS_000544900</name>
</gene>
<feature type="domain" description="SUF system FeS cluster assembly SufBD core" evidence="2">
    <location>
        <begin position="205"/>
        <end position="444"/>
    </location>
</feature>
<evidence type="ECO:0000259" key="2">
    <source>
        <dbReference type="Pfam" id="PF01458"/>
    </source>
</evidence>
<sequence>MINKLKLKNFLNIYNLNYKYQYNNKINLYLIRNGLNKNLIKNLSNNIYLYFFIYKFKIYSLKFLNIFKLPDWSFFECPNINYDNIIYYSSILKDSNLLLYLKTNLNINFLDTILIKNNSIDVIFDSISVLHTTQYFLKKLGIIFLSLFDVILKYPLLIKKYLGTVVSYKDNFFANINSIIFSEGSFCYISKYIKCNFNLSTYFKTNSYDFAQFERTLLIASEFSYVGYLEGCTALMYKESQLHIAIVEIIVKNYGYVKYYTLQNWYRGDYLGNGGLYNFTTKRGICFYSAKLDWIQIELGSIITWKYPSTILKGNYSISNFYSISFISDTQIADTGSKIYHIGSYTKSYIISKSISLNKSLNIFRGLVYIKPNSYRSYNYTECSSLIFGNNSLTITIPYIKNYNNTSVIKQEAFISKIEILYLFLLMQRGLSISDSISLIIIGFCSSIYNKLPFELNLEIPILFSLKVKDILK</sequence>
<evidence type="ECO:0000313" key="5">
    <source>
        <dbReference type="Proteomes" id="UP000195879"/>
    </source>
</evidence>
<dbReference type="PANTHER" id="PTHR30508:SF1">
    <property type="entry name" value="UPF0051 PROTEIN ABCI8, CHLOROPLASTIC-RELATED"/>
    <property type="match status" value="1"/>
</dbReference>
<evidence type="ECO:0000256" key="1">
    <source>
        <dbReference type="ARBA" id="ARBA00043967"/>
    </source>
</evidence>
<dbReference type="NCBIfam" id="TIGR01980">
    <property type="entry name" value="sufB"/>
    <property type="match status" value="1"/>
</dbReference>
<dbReference type="SUPFAM" id="SSF101960">
    <property type="entry name" value="Stabilizer of iron transporter SufD"/>
    <property type="match status" value="1"/>
</dbReference>
<dbReference type="Proteomes" id="UP000507536">
    <property type="component" value="Unassembled WGS sequence"/>
</dbReference>
<dbReference type="GO" id="GO:0016226">
    <property type="term" value="P:iron-sulfur cluster assembly"/>
    <property type="evidence" value="ECO:0007669"/>
    <property type="project" value="InterPro"/>
</dbReference>
<name>A0A1C6WSL2_PLACE</name>
<dbReference type="InterPro" id="IPR010231">
    <property type="entry name" value="SUF_FeS_clus_asmbl_SufB"/>
</dbReference>
<dbReference type="EMBL" id="FMIN01000434">
    <property type="protein sequence ID" value="SCL92399.1"/>
    <property type="molecule type" value="Genomic_DNA"/>
</dbReference>
<protein>
    <submittedName>
        <fullName evidence="3">SufB protein, putative</fullName>
    </submittedName>
</protein>